<name>A0A2N5TY23_9BASI</name>
<accession>A0A2N5TY23</accession>
<feature type="signal peptide" evidence="1">
    <location>
        <begin position="1"/>
        <end position="21"/>
    </location>
</feature>
<sequence>MRWGKCLFLTVSAIIVGSATGNFNVPPFAQLGGYGSETVSNSNFGEDIPELAELGSHLNSETNDQLLSSIPRDCYDRHAAAINNLRDDFLPEYFLAPLA</sequence>
<reference evidence="2 3" key="1">
    <citation type="submission" date="2017-11" db="EMBL/GenBank/DDBJ databases">
        <title>De novo assembly and phasing of dikaryotic genomes from two isolates of Puccinia coronata f. sp. avenae, the causal agent of oat crown rust.</title>
        <authorList>
            <person name="Miller M.E."/>
            <person name="Zhang Y."/>
            <person name="Omidvar V."/>
            <person name="Sperschneider J."/>
            <person name="Schwessinger B."/>
            <person name="Raley C."/>
            <person name="Palmer J.M."/>
            <person name="Garnica D."/>
            <person name="Upadhyaya N."/>
            <person name="Rathjen J."/>
            <person name="Taylor J.M."/>
            <person name="Park R.F."/>
            <person name="Dodds P.N."/>
            <person name="Hirsch C.D."/>
            <person name="Kianian S.F."/>
            <person name="Figueroa M."/>
        </authorList>
    </citation>
    <scope>NUCLEOTIDE SEQUENCE [LARGE SCALE GENOMIC DNA]</scope>
    <source>
        <strain evidence="2">12NC29</strain>
    </source>
</reference>
<comment type="caution">
    <text evidence="2">The sequence shown here is derived from an EMBL/GenBank/DDBJ whole genome shotgun (WGS) entry which is preliminary data.</text>
</comment>
<dbReference type="EMBL" id="PGCJ01000379">
    <property type="protein sequence ID" value="PLW30403.1"/>
    <property type="molecule type" value="Genomic_DNA"/>
</dbReference>
<gene>
    <name evidence="2" type="ORF">PCANC_23277</name>
</gene>
<protein>
    <submittedName>
        <fullName evidence="2">Uncharacterized protein</fullName>
    </submittedName>
</protein>
<feature type="chain" id="PRO_5014795053" evidence="1">
    <location>
        <begin position="22"/>
        <end position="99"/>
    </location>
</feature>
<keyword evidence="1" id="KW-0732">Signal</keyword>
<evidence type="ECO:0000313" key="3">
    <source>
        <dbReference type="Proteomes" id="UP000235388"/>
    </source>
</evidence>
<proteinExistence type="predicted"/>
<dbReference type="Proteomes" id="UP000235388">
    <property type="component" value="Unassembled WGS sequence"/>
</dbReference>
<evidence type="ECO:0000313" key="2">
    <source>
        <dbReference type="EMBL" id="PLW30403.1"/>
    </source>
</evidence>
<keyword evidence="3" id="KW-1185">Reference proteome</keyword>
<evidence type="ECO:0000256" key="1">
    <source>
        <dbReference type="SAM" id="SignalP"/>
    </source>
</evidence>
<dbReference type="AlphaFoldDB" id="A0A2N5TY23"/>
<organism evidence="2 3">
    <name type="scientific">Puccinia coronata f. sp. avenae</name>
    <dbReference type="NCBI Taxonomy" id="200324"/>
    <lineage>
        <taxon>Eukaryota</taxon>
        <taxon>Fungi</taxon>
        <taxon>Dikarya</taxon>
        <taxon>Basidiomycota</taxon>
        <taxon>Pucciniomycotina</taxon>
        <taxon>Pucciniomycetes</taxon>
        <taxon>Pucciniales</taxon>
        <taxon>Pucciniaceae</taxon>
        <taxon>Puccinia</taxon>
    </lineage>
</organism>